<gene>
    <name evidence="10" type="ORF">SAMN05216386_0557</name>
</gene>
<dbReference type="Pfam" id="PF06429">
    <property type="entry name" value="Flg_bbr_C"/>
    <property type="match status" value="1"/>
</dbReference>
<feature type="domain" description="Flagellar basal body rod protein N-terminal" evidence="7">
    <location>
        <begin position="5"/>
        <end position="35"/>
    </location>
</feature>
<dbReference type="GO" id="GO:0030694">
    <property type="term" value="C:bacterial-type flagellum basal body, rod"/>
    <property type="evidence" value="ECO:0007669"/>
    <property type="project" value="UniProtKB-UniRule"/>
</dbReference>
<keyword evidence="3 6" id="KW-0975">Bacterial flagellum</keyword>
<dbReference type="STRING" id="1266925.GCA_000619905_00250"/>
<comment type="subunit">
    <text evidence="4 6">The basal body constitutes a major portion of the flagellar organelle and consists of five rings (E,L,P,S, and M) mounted on a central rod. The rod consists of about 26 subunits of FlgG in the distal portion, and FlgB, FlgC and FlgF are thought to build up the proximal portion of the rod with about 6 subunits each.</text>
</comment>
<accession>A0A1I4Y7F4</accession>
<feature type="domain" description="Flagellar basal-body/hook protein C-terminal" evidence="8">
    <location>
        <begin position="200"/>
        <end position="243"/>
    </location>
</feature>
<evidence type="ECO:0000256" key="3">
    <source>
        <dbReference type="ARBA" id="ARBA00023143"/>
    </source>
</evidence>
<name>A0A1I4Y7F4_9PROT</name>
<dbReference type="InterPro" id="IPR053967">
    <property type="entry name" value="LlgE_F_G-like_D1"/>
</dbReference>
<sequence>MDRMIYVAMTGAKHTMGQQAAMAHNLANTNTTGYRAETSVLRAVPVFSDTLATRAFVVDSSAGADFRPGIEQQTGRELDTAIQGPGWIALKMEDGSEAYTRNGSLHVSPNGVLQTRNGLNVQGDGGLISIPPNTLITIAKDGTVSTVPAGAGTSEPNISVIIGRIKLVSPPEAQLTRGLDGLFRQTGGGEAEADANVTLRSGALEGSNVNVVEALVDMISLSRQFEMHMKMLQNAEGNAQRASVLLSVSA</sequence>
<proteinExistence type="inferred from homology"/>
<dbReference type="EMBL" id="FOVJ01000001">
    <property type="protein sequence ID" value="SFN34018.1"/>
    <property type="molecule type" value="Genomic_DNA"/>
</dbReference>
<dbReference type="NCBIfam" id="TIGR03506">
    <property type="entry name" value="FlgEFG_subfam"/>
    <property type="match status" value="1"/>
</dbReference>
<comment type="similarity">
    <text evidence="2 6">Belongs to the flagella basal body rod proteins family.</text>
</comment>
<keyword evidence="10" id="KW-0966">Cell projection</keyword>
<evidence type="ECO:0000256" key="4">
    <source>
        <dbReference type="ARBA" id="ARBA00038560"/>
    </source>
</evidence>
<evidence type="ECO:0000259" key="7">
    <source>
        <dbReference type="Pfam" id="PF00460"/>
    </source>
</evidence>
<dbReference type="RefSeq" id="WP_074794320.1">
    <property type="nucleotide sequence ID" value="NZ_FOVJ01000001.1"/>
</dbReference>
<evidence type="ECO:0000256" key="5">
    <source>
        <dbReference type="ARBA" id="ARBA00040228"/>
    </source>
</evidence>
<evidence type="ECO:0000313" key="10">
    <source>
        <dbReference type="EMBL" id="SFN34018.1"/>
    </source>
</evidence>
<evidence type="ECO:0000256" key="2">
    <source>
        <dbReference type="ARBA" id="ARBA00009677"/>
    </source>
</evidence>
<evidence type="ECO:0000259" key="9">
    <source>
        <dbReference type="Pfam" id="PF22692"/>
    </source>
</evidence>
<keyword evidence="10" id="KW-0969">Cilium</keyword>
<comment type="subcellular location">
    <subcellularLocation>
        <location evidence="1 6">Bacterial flagellum basal body</location>
    </subcellularLocation>
</comment>
<dbReference type="OrthoDB" id="9804559at2"/>
<evidence type="ECO:0000256" key="1">
    <source>
        <dbReference type="ARBA" id="ARBA00004117"/>
    </source>
</evidence>
<dbReference type="InterPro" id="IPR010930">
    <property type="entry name" value="Flg_bb/hook_C_dom"/>
</dbReference>
<dbReference type="PANTHER" id="PTHR30435">
    <property type="entry name" value="FLAGELLAR PROTEIN"/>
    <property type="match status" value="1"/>
</dbReference>
<dbReference type="SUPFAM" id="SSF117143">
    <property type="entry name" value="Flagellar hook protein flgE"/>
    <property type="match status" value="1"/>
</dbReference>
<dbReference type="InterPro" id="IPR001444">
    <property type="entry name" value="Flag_bb_rod_N"/>
</dbReference>
<keyword evidence="10" id="KW-0282">Flagellum</keyword>
<dbReference type="NCBIfam" id="NF009280">
    <property type="entry name" value="PRK12640.1"/>
    <property type="match status" value="1"/>
</dbReference>
<dbReference type="Pfam" id="PF22692">
    <property type="entry name" value="LlgE_F_G_D1"/>
    <property type="match status" value="1"/>
</dbReference>
<evidence type="ECO:0000259" key="8">
    <source>
        <dbReference type="Pfam" id="PF06429"/>
    </source>
</evidence>
<evidence type="ECO:0000313" key="11">
    <source>
        <dbReference type="Proteomes" id="UP000183107"/>
    </source>
</evidence>
<protein>
    <recommendedName>
        <fullName evidence="5 6">Flagellar basal-body rod protein FlgF</fullName>
    </recommendedName>
</protein>
<dbReference type="Pfam" id="PF00460">
    <property type="entry name" value="Flg_bb_rod"/>
    <property type="match status" value="1"/>
</dbReference>
<dbReference type="GO" id="GO:0071978">
    <property type="term" value="P:bacterial-type flagellum-dependent swarming motility"/>
    <property type="evidence" value="ECO:0007669"/>
    <property type="project" value="TreeGrafter"/>
</dbReference>
<dbReference type="Proteomes" id="UP000183107">
    <property type="component" value="Unassembled WGS sequence"/>
</dbReference>
<reference evidence="11" key="1">
    <citation type="submission" date="2016-10" db="EMBL/GenBank/DDBJ databases">
        <authorList>
            <person name="Varghese N."/>
        </authorList>
    </citation>
    <scope>NUCLEOTIDE SEQUENCE [LARGE SCALE GENOMIC DNA]</scope>
    <source>
        <strain evidence="11">Nsp8</strain>
    </source>
</reference>
<dbReference type="AlphaFoldDB" id="A0A1I4Y7F4"/>
<feature type="domain" description="Flagellar hook protein FlgE/F/G-like D1" evidence="9">
    <location>
        <begin position="81"/>
        <end position="145"/>
    </location>
</feature>
<dbReference type="InterPro" id="IPR037925">
    <property type="entry name" value="FlgE/F/G-like"/>
</dbReference>
<evidence type="ECO:0000256" key="6">
    <source>
        <dbReference type="RuleBase" id="RU362116"/>
    </source>
</evidence>
<dbReference type="PANTHER" id="PTHR30435:SF18">
    <property type="entry name" value="FLAGELLAR BASAL-BODY ROD PROTEIN FLGF"/>
    <property type="match status" value="1"/>
</dbReference>
<keyword evidence="11" id="KW-1185">Reference proteome</keyword>
<organism evidence="10 11">
    <name type="scientific">Nitrosospira briensis</name>
    <dbReference type="NCBI Taxonomy" id="35799"/>
    <lineage>
        <taxon>Bacteria</taxon>
        <taxon>Pseudomonadati</taxon>
        <taxon>Pseudomonadota</taxon>
        <taxon>Betaproteobacteria</taxon>
        <taxon>Nitrosomonadales</taxon>
        <taxon>Nitrosomonadaceae</taxon>
        <taxon>Nitrosospira</taxon>
    </lineage>
</organism>
<dbReference type="InterPro" id="IPR020013">
    <property type="entry name" value="Flagellar_FlgE/F/G"/>
</dbReference>